<organism evidence="1">
    <name type="scientific">Anguilla anguilla</name>
    <name type="common">European freshwater eel</name>
    <name type="synonym">Muraena anguilla</name>
    <dbReference type="NCBI Taxonomy" id="7936"/>
    <lineage>
        <taxon>Eukaryota</taxon>
        <taxon>Metazoa</taxon>
        <taxon>Chordata</taxon>
        <taxon>Craniata</taxon>
        <taxon>Vertebrata</taxon>
        <taxon>Euteleostomi</taxon>
        <taxon>Actinopterygii</taxon>
        <taxon>Neopterygii</taxon>
        <taxon>Teleostei</taxon>
        <taxon>Anguilliformes</taxon>
        <taxon>Anguillidae</taxon>
        <taxon>Anguilla</taxon>
    </lineage>
</organism>
<reference evidence="1" key="2">
    <citation type="journal article" date="2015" name="Fish Shellfish Immunol.">
        <title>Early steps in the European eel (Anguilla anguilla)-Vibrio vulnificus interaction in the gills: Role of the RtxA13 toxin.</title>
        <authorList>
            <person name="Callol A."/>
            <person name="Pajuelo D."/>
            <person name="Ebbesson L."/>
            <person name="Teles M."/>
            <person name="MacKenzie S."/>
            <person name="Amaro C."/>
        </authorList>
    </citation>
    <scope>NUCLEOTIDE SEQUENCE</scope>
</reference>
<dbReference type="EMBL" id="GBXM01013835">
    <property type="protein sequence ID" value="JAH94742.1"/>
    <property type="molecule type" value="Transcribed_RNA"/>
</dbReference>
<name>A0A0E9WWB6_ANGAN</name>
<sequence length="85" mass="9458">MEGATEITVTCHSDLGLEERQDLHKHAGVCSSPLSFGCSAGENKEEMRFFCFFCVCESSYTLFPTHIDSSSRPSDSDSHCWRTGM</sequence>
<reference evidence="1" key="1">
    <citation type="submission" date="2014-11" db="EMBL/GenBank/DDBJ databases">
        <authorList>
            <person name="Amaro Gonzalez C."/>
        </authorList>
    </citation>
    <scope>NUCLEOTIDE SEQUENCE</scope>
</reference>
<evidence type="ECO:0000313" key="1">
    <source>
        <dbReference type="EMBL" id="JAH94742.1"/>
    </source>
</evidence>
<accession>A0A0E9WWB6</accession>
<protein>
    <submittedName>
        <fullName evidence="1">Uncharacterized protein</fullName>
    </submittedName>
</protein>
<dbReference type="AlphaFoldDB" id="A0A0E9WWB6"/>
<proteinExistence type="predicted"/>